<dbReference type="RefSeq" id="WP_116685286.1">
    <property type="nucleotide sequence ID" value="NZ_CAWNYD010000001.1"/>
</dbReference>
<sequence>MKQKQFSTYSFFLLIGHTFLCLMSLSAQASENESEFLLKNSLTEICLGTAPYNGKGIKIILRLPCDPKSPSQRWQNTTDGVLVNSDGLCLGQHSLSPLMLGLRCSSIKQIPQLAAVKLNDQLLQTTFQKRTNHAVPRYNNYLAFIDSAVEPAHKWHKHPVQSTSQVSLSDTGNIKVNFINLDFGITNDNDKYNF</sequence>
<dbReference type="OrthoDB" id="5056661at2"/>
<evidence type="ECO:0000313" key="3">
    <source>
        <dbReference type="Proteomes" id="UP000244906"/>
    </source>
</evidence>
<name>A0A2V1H3E1_9GAMM</name>
<dbReference type="Proteomes" id="UP000244906">
    <property type="component" value="Unassembled WGS sequence"/>
</dbReference>
<keyword evidence="1" id="KW-0732">Signal</keyword>
<evidence type="ECO:0000256" key="1">
    <source>
        <dbReference type="SAM" id="SignalP"/>
    </source>
</evidence>
<dbReference type="InterPro" id="IPR035992">
    <property type="entry name" value="Ricin_B-like_lectins"/>
</dbReference>
<proteinExistence type="predicted"/>
<accession>A0A2V1H3E1</accession>
<dbReference type="EMBL" id="QDDL01000001">
    <property type="protein sequence ID" value="PVZ71697.1"/>
    <property type="molecule type" value="Genomic_DNA"/>
</dbReference>
<keyword evidence="3" id="KW-1185">Reference proteome</keyword>
<dbReference type="SUPFAM" id="SSF50370">
    <property type="entry name" value="Ricin B-like lectins"/>
    <property type="match status" value="1"/>
</dbReference>
<gene>
    <name evidence="2" type="ORF">DC094_01325</name>
</gene>
<comment type="caution">
    <text evidence="2">The sequence shown here is derived from an EMBL/GenBank/DDBJ whole genome shotgun (WGS) entry which is preliminary data.</text>
</comment>
<reference evidence="2 3" key="1">
    <citation type="submission" date="2018-04" db="EMBL/GenBank/DDBJ databases">
        <title>Thalassorhabdus spongiae gen. nov., sp. nov., isolated from a marine sponge in South-West Iceland.</title>
        <authorList>
            <person name="Knobloch S."/>
            <person name="Daussin A."/>
            <person name="Johannsson R."/>
            <person name="Marteinsson V.T."/>
        </authorList>
    </citation>
    <scope>NUCLEOTIDE SEQUENCE [LARGE SCALE GENOMIC DNA]</scope>
    <source>
        <strain evidence="2 3">Hp12</strain>
    </source>
</reference>
<protein>
    <submittedName>
        <fullName evidence="2">Uncharacterized protein</fullName>
    </submittedName>
</protein>
<dbReference type="AlphaFoldDB" id="A0A2V1H3E1"/>
<feature type="chain" id="PRO_5016173300" evidence="1">
    <location>
        <begin position="30"/>
        <end position="194"/>
    </location>
</feature>
<evidence type="ECO:0000313" key="2">
    <source>
        <dbReference type="EMBL" id="PVZ71697.1"/>
    </source>
</evidence>
<dbReference type="PROSITE" id="PS50231">
    <property type="entry name" value="RICIN_B_LECTIN"/>
    <property type="match status" value="1"/>
</dbReference>
<feature type="signal peptide" evidence="1">
    <location>
        <begin position="1"/>
        <end position="29"/>
    </location>
</feature>
<organism evidence="2 3">
    <name type="scientific">Pelagibaculum spongiae</name>
    <dbReference type="NCBI Taxonomy" id="2080658"/>
    <lineage>
        <taxon>Bacteria</taxon>
        <taxon>Pseudomonadati</taxon>
        <taxon>Pseudomonadota</taxon>
        <taxon>Gammaproteobacteria</taxon>
        <taxon>Oceanospirillales</taxon>
        <taxon>Pelagibaculum</taxon>
    </lineage>
</organism>